<dbReference type="Bgee" id="ENSGACG00000012105">
    <property type="expression patterns" value="Expressed in heart and 13 other cell types or tissues"/>
</dbReference>
<evidence type="ECO:0000313" key="1">
    <source>
        <dbReference type="Ensembl" id="ENSGACP00000016014.1"/>
    </source>
</evidence>
<reference evidence="1" key="1">
    <citation type="submission" date="2006-01" db="EMBL/GenBank/DDBJ databases">
        <authorList>
            <person name="Lindblad-Toh K."/>
            <person name="Mauceli E."/>
            <person name="Grabherr M."/>
            <person name="Chang J.L."/>
            <person name="Lander E.S."/>
        </authorList>
    </citation>
    <scope>NUCLEOTIDE SEQUENCE [LARGE SCALE GENOMIC DNA]</scope>
</reference>
<protein>
    <submittedName>
        <fullName evidence="1">Uncharacterized protein</fullName>
    </submittedName>
</protein>
<reference evidence="1" key="2">
    <citation type="submission" date="2024-04" db="UniProtKB">
        <authorList>
            <consortium name="Ensembl"/>
        </authorList>
    </citation>
    <scope>IDENTIFICATION</scope>
</reference>
<dbReference type="AlphaFoldDB" id="G3PEJ0"/>
<dbReference type="Ensembl" id="ENSGACT00000016045.1">
    <property type="protein sequence ID" value="ENSGACP00000016014.1"/>
    <property type="gene ID" value="ENSGACG00000012105.1"/>
</dbReference>
<organism evidence="1">
    <name type="scientific">Gasterosteus aculeatus</name>
    <name type="common">Three-spined stickleback</name>
    <dbReference type="NCBI Taxonomy" id="69293"/>
    <lineage>
        <taxon>Eukaryota</taxon>
        <taxon>Metazoa</taxon>
        <taxon>Chordata</taxon>
        <taxon>Craniata</taxon>
        <taxon>Vertebrata</taxon>
        <taxon>Euteleostomi</taxon>
        <taxon>Actinopterygii</taxon>
        <taxon>Neopterygii</taxon>
        <taxon>Teleostei</taxon>
        <taxon>Neoteleostei</taxon>
        <taxon>Acanthomorphata</taxon>
        <taxon>Eupercaria</taxon>
        <taxon>Perciformes</taxon>
        <taxon>Cottioidei</taxon>
        <taxon>Gasterosteales</taxon>
        <taxon>Gasterosteidae</taxon>
        <taxon>Gasterosteus</taxon>
    </lineage>
</organism>
<dbReference type="InParanoid" id="G3PEJ0"/>
<sequence>HVRCIKNQTTTSYTRRRNVATETCFVFGDTRDDHLWSLNTDVLLVSMATEVHLIPQKHLLEKRK</sequence>
<proteinExistence type="predicted"/>
<accession>G3PEJ0</accession>
<name>G3PEJ0_GASAC</name>